<evidence type="ECO:0000256" key="4">
    <source>
        <dbReference type="ARBA" id="ARBA00022801"/>
    </source>
</evidence>
<reference evidence="9 10" key="1">
    <citation type="journal article" date="2021" name="Elife">
        <title>Chloroplast acquisition without the gene transfer in kleptoplastic sea slugs, Plakobranchus ocellatus.</title>
        <authorList>
            <person name="Maeda T."/>
            <person name="Takahashi S."/>
            <person name="Yoshida T."/>
            <person name="Shimamura S."/>
            <person name="Takaki Y."/>
            <person name="Nagai Y."/>
            <person name="Toyoda A."/>
            <person name="Suzuki Y."/>
            <person name="Arimoto A."/>
            <person name="Ishii H."/>
            <person name="Satoh N."/>
            <person name="Nishiyama T."/>
            <person name="Hasebe M."/>
            <person name="Maruyama T."/>
            <person name="Minagawa J."/>
            <person name="Obokata J."/>
            <person name="Shigenobu S."/>
        </authorList>
    </citation>
    <scope>NUCLEOTIDE SEQUENCE [LARGE SCALE GENOMIC DNA]</scope>
</reference>
<organism evidence="9 10">
    <name type="scientific">Elysia marginata</name>
    <dbReference type="NCBI Taxonomy" id="1093978"/>
    <lineage>
        <taxon>Eukaryota</taxon>
        <taxon>Metazoa</taxon>
        <taxon>Spiralia</taxon>
        <taxon>Lophotrochozoa</taxon>
        <taxon>Mollusca</taxon>
        <taxon>Gastropoda</taxon>
        <taxon>Heterobranchia</taxon>
        <taxon>Euthyneura</taxon>
        <taxon>Panpulmonata</taxon>
        <taxon>Sacoglossa</taxon>
        <taxon>Placobranchoidea</taxon>
        <taxon>Plakobranchidae</taxon>
        <taxon>Elysia</taxon>
    </lineage>
</organism>
<sequence length="283" mass="32761">MTGYGKADGTISQYTLSVEIKTLNSKFLDVFCKLPDALKPLDLEIRKRVTEKLKRGKVEVSVSISNENEMGNWCRIERDAIENYISQMKEVCKIEEKELFKIAMKLPKSVRKIQEKKELTSEVLLFTIEKVSDAIDTVTSSRKKEGKALETELRLRIENISELSNKVSQYENERVNSVREKLENLLTKNGALDGNKFEQEVLYYIEKMDITEEKVRLQNHLNYFLETLEREESMGKKLGFIAQEIGREINTLGAKSYHSDLQRIVVEMKNELEKVKEQGLNVL</sequence>
<evidence type="ECO:0000313" key="9">
    <source>
        <dbReference type="EMBL" id="GFR77534.1"/>
    </source>
</evidence>
<dbReference type="Pfam" id="PF03755">
    <property type="entry name" value="YicC-like_N"/>
    <property type="match status" value="1"/>
</dbReference>
<evidence type="ECO:0000256" key="6">
    <source>
        <dbReference type="SAM" id="Coils"/>
    </source>
</evidence>
<name>A0AAV4FWB0_9GAST</name>
<dbReference type="EMBL" id="BMAT01004643">
    <property type="protein sequence ID" value="GFR77534.1"/>
    <property type="molecule type" value="Genomic_DNA"/>
</dbReference>
<gene>
    <name evidence="9" type="ORF">ElyMa_002240300</name>
</gene>
<evidence type="ECO:0000313" key="10">
    <source>
        <dbReference type="Proteomes" id="UP000762676"/>
    </source>
</evidence>
<dbReference type="AlphaFoldDB" id="A0AAV4FWB0"/>
<evidence type="ECO:0000256" key="5">
    <source>
        <dbReference type="ARBA" id="ARBA00035648"/>
    </source>
</evidence>
<evidence type="ECO:0000256" key="1">
    <source>
        <dbReference type="ARBA" id="ARBA00001968"/>
    </source>
</evidence>
<dbReference type="InterPro" id="IPR013527">
    <property type="entry name" value="YicC-like_N"/>
</dbReference>
<evidence type="ECO:0000259" key="8">
    <source>
        <dbReference type="Pfam" id="PF08340"/>
    </source>
</evidence>
<comment type="caution">
    <text evidence="9">The sequence shown here is derived from an EMBL/GenBank/DDBJ whole genome shotgun (WGS) entry which is preliminary data.</text>
</comment>
<feature type="coiled-coil region" evidence="6">
    <location>
        <begin position="153"/>
        <end position="180"/>
    </location>
</feature>
<dbReference type="PANTHER" id="PTHR30636:SF3">
    <property type="entry name" value="UPF0701 PROTEIN YICC"/>
    <property type="match status" value="1"/>
</dbReference>
<comment type="cofactor">
    <cofactor evidence="1">
        <name>a divalent metal cation</name>
        <dbReference type="ChEBI" id="CHEBI:60240"/>
    </cofactor>
</comment>
<dbReference type="NCBIfam" id="TIGR00255">
    <property type="entry name" value="YicC/YloC family endoribonuclease"/>
    <property type="match status" value="1"/>
</dbReference>
<evidence type="ECO:0000256" key="3">
    <source>
        <dbReference type="ARBA" id="ARBA00022759"/>
    </source>
</evidence>
<feature type="domain" description="Endoribonuclease YicC-like C-terminal" evidence="8">
    <location>
        <begin position="166"/>
        <end position="282"/>
    </location>
</feature>
<accession>A0AAV4FWB0</accession>
<keyword evidence="4" id="KW-0378">Hydrolase</keyword>
<dbReference type="Proteomes" id="UP000762676">
    <property type="component" value="Unassembled WGS sequence"/>
</dbReference>
<dbReference type="GO" id="GO:0004521">
    <property type="term" value="F:RNA endonuclease activity"/>
    <property type="evidence" value="ECO:0007669"/>
    <property type="project" value="InterPro"/>
</dbReference>
<keyword evidence="10" id="KW-1185">Reference proteome</keyword>
<evidence type="ECO:0000256" key="2">
    <source>
        <dbReference type="ARBA" id="ARBA00022722"/>
    </source>
</evidence>
<dbReference type="Pfam" id="PF08340">
    <property type="entry name" value="YicC-like_C"/>
    <property type="match status" value="1"/>
</dbReference>
<dbReference type="InterPro" id="IPR013551">
    <property type="entry name" value="YicC-like_C"/>
</dbReference>
<dbReference type="InterPro" id="IPR005229">
    <property type="entry name" value="YicC/YloC-like"/>
</dbReference>
<feature type="domain" description="Endoribonuclease YicC-like N-terminal" evidence="7">
    <location>
        <begin position="1"/>
        <end position="150"/>
    </location>
</feature>
<dbReference type="GO" id="GO:0016787">
    <property type="term" value="F:hydrolase activity"/>
    <property type="evidence" value="ECO:0007669"/>
    <property type="project" value="UniProtKB-KW"/>
</dbReference>
<comment type="similarity">
    <text evidence="5">Belongs to the YicC/YloC family.</text>
</comment>
<keyword evidence="2" id="KW-0540">Nuclease</keyword>
<proteinExistence type="inferred from homology"/>
<evidence type="ECO:0000259" key="7">
    <source>
        <dbReference type="Pfam" id="PF03755"/>
    </source>
</evidence>
<dbReference type="PANTHER" id="PTHR30636">
    <property type="entry name" value="UPF0701 PROTEIN YICC"/>
    <property type="match status" value="1"/>
</dbReference>
<keyword evidence="3" id="KW-0255">Endonuclease</keyword>
<protein>
    <submittedName>
        <fullName evidence="9">UPF0701 protein yloC</fullName>
    </submittedName>
</protein>
<keyword evidence="6" id="KW-0175">Coiled coil</keyword>